<keyword evidence="2" id="KW-0732">Signal</keyword>
<dbReference type="EMBL" id="JBEPBX010000043">
    <property type="protein sequence ID" value="MER6617755.1"/>
    <property type="molecule type" value="Genomic_DNA"/>
</dbReference>
<organism evidence="3 4">
    <name type="scientific">Streptomyces xantholiticus</name>
    <dbReference type="NCBI Taxonomy" id="68285"/>
    <lineage>
        <taxon>Bacteria</taxon>
        <taxon>Bacillati</taxon>
        <taxon>Actinomycetota</taxon>
        <taxon>Actinomycetes</taxon>
        <taxon>Kitasatosporales</taxon>
        <taxon>Streptomycetaceae</taxon>
        <taxon>Streptomyces</taxon>
    </lineage>
</organism>
<evidence type="ECO:0000256" key="1">
    <source>
        <dbReference type="SAM" id="MobiDB-lite"/>
    </source>
</evidence>
<gene>
    <name evidence="3" type="ORF">ABT276_31480</name>
</gene>
<feature type="chain" id="PRO_5045335210" description="Secreted protein" evidence="2">
    <location>
        <begin position="19"/>
        <end position="122"/>
    </location>
</feature>
<comment type="caution">
    <text evidence="3">The sequence shown here is derived from an EMBL/GenBank/DDBJ whole genome shotgun (WGS) entry which is preliminary data.</text>
</comment>
<dbReference type="Proteomes" id="UP001445472">
    <property type="component" value="Unassembled WGS sequence"/>
</dbReference>
<name>A0ABV1V3Z0_9ACTN</name>
<feature type="region of interest" description="Disordered" evidence="1">
    <location>
        <begin position="71"/>
        <end position="115"/>
    </location>
</feature>
<evidence type="ECO:0008006" key="5">
    <source>
        <dbReference type="Google" id="ProtNLM"/>
    </source>
</evidence>
<reference evidence="3 4" key="1">
    <citation type="submission" date="2024-06" db="EMBL/GenBank/DDBJ databases">
        <title>The Natural Products Discovery Center: Release of the First 8490 Sequenced Strains for Exploring Actinobacteria Biosynthetic Diversity.</title>
        <authorList>
            <person name="Kalkreuter E."/>
            <person name="Kautsar S.A."/>
            <person name="Yang D."/>
            <person name="Bader C.D."/>
            <person name="Teijaro C.N."/>
            <person name="Fluegel L."/>
            <person name="Davis C.M."/>
            <person name="Simpson J.R."/>
            <person name="Lauterbach L."/>
            <person name="Steele A.D."/>
            <person name="Gui C."/>
            <person name="Meng S."/>
            <person name="Li G."/>
            <person name="Viehrig K."/>
            <person name="Ye F."/>
            <person name="Su P."/>
            <person name="Kiefer A.F."/>
            <person name="Nichols A."/>
            <person name="Cepeda A.J."/>
            <person name="Yan W."/>
            <person name="Fan B."/>
            <person name="Jiang Y."/>
            <person name="Adhikari A."/>
            <person name="Zheng C.-J."/>
            <person name="Schuster L."/>
            <person name="Cowan T.M."/>
            <person name="Smanski M.J."/>
            <person name="Chevrette M.G."/>
            <person name="De Carvalho L.P.S."/>
            <person name="Shen B."/>
        </authorList>
    </citation>
    <scope>NUCLEOTIDE SEQUENCE [LARGE SCALE GENOMIC DNA]</scope>
    <source>
        <strain evidence="3 4">NPDC000837</strain>
    </source>
</reference>
<feature type="signal peptide" evidence="2">
    <location>
        <begin position="1"/>
        <end position="18"/>
    </location>
</feature>
<protein>
    <recommendedName>
        <fullName evidence="5">Secreted protein</fullName>
    </recommendedName>
</protein>
<accession>A0ABV1V3Z0</accession>
<proteinExistence type="predicted"/>
<evidence type="ECO:0000256" key="2">
    <source>
        <dbReference type="SAM" id="SignalP"/>
    </source>
</evidence>
<evidence type="ECO:0000313" key="3">
    <source>
        <dbReference type="EMBL" id="MER6617755.1"/>
    </source>
</evidence>
<evidence type="ECO:0000313" key="4">
    <source>
        <dbReference type="Proteomes" id="UP001445472"/>
    </source>
</evidence>
<keyword evidence="4" id="KW-1185">Reference proteome</keyword>
<sequence>MLAVLAAVLLAVPFLAPAAPFAPAHAAHHAEAKAQSGIKSSGRALRDEAVTCRGAGYLGGLADSLRSLDRNCAADSAPQPPERTLMAKDPATDEPVERRAGHQRSPGSSTAPFPTALQVLRC</sequence>
<dbReference type="RefSeq" id="WP_351978777.1">
    <property type="nucleotide sequence ID" value="NZ_JBEPBX010000043.1"/>
</dbReference>